<feature type="binding site" evidence="7">
    <location>
        <position position="175"/>
    </location>
    <ligand>
        <name>substrate</name>
    </ligand>
</feature>
<dbReference type="SUPFAM" id="SSF51735">
    <property type="entry name" value="NAD(P)-binding Rossmann-fold domains"/>
    <property type="match status" value="1"/>
</dbReference>
<dbReference type="Proteomes" id="UP000001747">
    <property type="component" value="Chromosome"/>
</dbReference>
<evidence type="ECO:0000256" key="5">
    <source>
        <dbReference type="ARBA" id="ARBA00023027"/>
    </source>
</evidence>
<dbReference type="InterPro" id="IPR022383">
    <property type="entry name" value="Lactate/malate_DH_C"/>
</dbReference>
<dbReference type="InterPro" id="IPR001236">
    <property type="entry name" value="Lactate/malate_DH_N"/>
</dbReference>
<feature type="binding site" evidence="7">
    <location>
        <position position="115"/>
    </location>
    <ligand>
        <name>substrate</name>
    </ligand>
</feature>
<dbReference type="HOGENOM" id="CLU_045401_2_1_2"/>
<dbReference type="Gene3D" id="3.90.110.10">
    <property type="entry name" value="Lactate dehydrogenase/glycoside hydrolase, family 4, C-terminal"/>
    <property type="match status" value="1"/>
</dbReference>
<dbReference type="RefSeq" id="WP_012714666.1">
    <property type="nucleotide sequence ID" value="NC_012589.1"/>
</dbReference>
<feature type="binding site" evidence="8">
    <location>
        <position position="60"/>
    </location>
    <ligand>
        <name>NAD(+)</name>
        <dbReference type="ChEBI" id="CHEBI:57540"/>
    </ligand>
</feature>
<proteinExistence type="inferred from homology"/>
<dbReference type="GeneID" id="7807856"/>
<evidence type="ECO:0000259" key="11">
    <source>
        <dbReference type="Pfam" id="PF02866"/>
    </source>
</evidence>
<dbReference type="KEGG" id="sis:LS215_2892"/>
<evidence type="ECO:0000256" key="2">
    <source>
        <dbReference type="ARBA" id="ARBA00020382"/>
    </source>
</evidence>
<feature type="binding site" evidence="8">
    <location>
        <begin position="35"/>
        <end position="40"/>
    </location>
    <ligand>
        <name>NAD(+)</name>
        <dbReference type="ChEBI" id="CHEBI:57540"/>
    </ligand>
</feature>
<evidence type="ECO:0000259" key="10">
    <source>
        <dbReference type="Pfam" id="PF00056"/>
    </source>
</evidence>
<dbReference type="PANTHER" id="PTHR43128:SF16">
    <property type="entry name" value="L-LACTATE DEHYDROGENASE"/>
    <property type="match status" value="1"/>
</dbReference>
<dbReference type="GO" id="GO:0006099">
    <property type="term" value="P:tricarboxylic acid cycle"/>
    <property type="evidence" value="ECO:0007669"/>
    <property type="project" value="UniProtKB-KW"/>
</dbReference>
<evidence type="ECO:0000256" key="7">
    <source>
        <dbReference type="PIRSR" id="PIRSR000102-2"/>
    </source>
</evidence>
<feature type="domain" description="Lactate/malate dehydrogenase C-terminal" evidence="11">
    <location>
        <begin position="173"/>
        <end position="322"/>
    </location>
</feature>
<dbReference type="Gene3D" id="3.40.50.720">
    <property type="entry name" value="NAD(P)-binding Rossmann-like Domain"/>
    <property type="match status" value="1"/>
</dbReference>
<comment type="similarity">
    <text evidence="1 9">Belongs to the LDH/MDH superfamily.</text>
</comment>
<dbReference type="EMBL" id="CP001399">
    <property type="protein sequence ID" value="ACP36825.1"/>
    <property type="molecule type" value="Genomic_DNA"/>
</dbReference>
<evidence type="ECO:0000256" key="8">
    <source>
        <dbReference type="PIRSR" id="PIRSR000102-3"/>
    </source>
</evidence>
<evidence type="ECO:0000256" key="6">
    <source>
        <dbReference type="PIRSR" id="PIRSR000102-1"/>
    </source>
</evidence>
<dbReference type="GO" id="GO:0006089">
    <property type="term" value="P:lactate metabolic process"/>
    <property type="evidence" value="ECO:0007669"/>
    <property type="project" value="TreeGrafter"/>
</dbReference>
<dbReference type="Pfam" id="PF00056">
    <property type="entry name" value="Ldh_1_N"/>
    <property type="match status" value="1"/>
</dbReference>
<dbReference type="PRINTS" id="PR00086">
    <property type="entry name" value="LLDHDRGNASE"/>
</dbReference>
<dbReference type="InterPro" id="IPR001557">
    <property type="entry name" value="L-lactate/malate_DH"/>
</dbReference>
<dbReference type="Pfam" id="PF02866">
    <property type="entry name" value="Ldh_1_C"/>
    <property type="match status" value="1"/>
</dbReference>
<feature type="binding site" evidence="7">
    <location>
        <position position="147"/>
    </location>
    <ligand>
        <name>substrate</name>
    </ligand>
</feature>
<dbReference type="CDD" id="cd00300">
    <property type="entry name" value="LDH_like"/>
    <property type="match status" value="1"/>
</dbReference>
<evidence type="ECO:0000313" key="12">
    <source>
        <dbReference type="EMBL" id="ACP36825.1"/>
    </source>
</evidence>
<sequence length="335" mass="37441">MEYKSRTIMNIEKSLIYFRMHIYTCDNMVKIAFIGVGKIGQTIAYSVIFDGLASEVILYDIIPELPEKFEHELRHAMATRGLSTEVIGTNSLDDVANVDIILIMAGKPRKPGMSRRDLFVDNAKIQIDLAKQLPPKNPGALYIMVANPVDMMASIFMRFSKQFTISTGDTVETMRMRSYISKKLKVPVTKVTGYVAGEHGEDAVVLWSTVKVNGKPFEEIAKGLTKEEVENYVKSIPGEIIRVMGGTTWGPATIIKDIVRSVVLNEGRVMSIATPRTYQGEIIHISVPTVVGAEIGPSLEGVLPESDRERLNKSVEDFYKVYKENLDHLLQVIKQ</sequence>
<accession>C3MN82</accession>
<dbReference type="AlphaFoldDB" id="C3MN82"/>
<evidence type="ECO:0000256" key="4">
    <source>
        <dbReference type="ARBA" id="ARBA00023002"/>
    </source>
</evidence>
<reference evidence="12 13" key="1">
    <citation type="journal article" date="2009" name="Proc. Natl. Acad. Sci. U.S.A.">
        <title>Biogeography of the Sulfolobus islandicus pan-genome.</title>
        <authorList>
            <person name="Reno M.L."/>
            <person name="Held N.L."/>
            <person name="Fields C.J."/>
            <person name="Burke P.V."/>
            <person name="Whitaker R.J."/>
        </authorList>
    </citation>
    <scope>NUCLEOTIDE SEQUENCE [LARGE SCALE GENOMIC DNA]</scope>
    <source>
        <strain evidence="13">L.S.2.15 / Lassen #1</strain>
    </source>
</reference>
<dbReference type="InterPro" id="IPR015955">
    <property type="entry name" value="Lactate_DH/Glyco_Ohase_4_C"/>
</dbReference>
<name>C3MN82_SACI2</name>
<evidence type="ECO:0000256" key="1">
    <source>
        <dbReference type="ARBA" id="ARBA00008104"/>
    </source>
</evidence>
<keyword evidence="3" id="KW-0816">Tricarboxylic acid cycle</keyword>
<keyword evidence="5 8" id="KW-0520">NAD</keyword>
<keyword evidence="4 9" id="KW-0560">Oxidoreductase</keyword>
<feature type="active site" description="Proton acceptor" evidence="6">
    <location>
        <position position="199"/>
    </location>
</feature>
<feature type="binding site" evidence="8">
    <location>
        <position position="122"/>
    </location>
    <ligand>
        <name>NAD(+)</name>
        <dbReference type="ChEBI" id="CHEBI:57540"/>
    </ligand>
</feature>
<protein>
    <recommendedName>
        <fullName evidence="2">Malate dehydrogenase</fullName>
    </recommendedName>
</protein>
<feature type="binding site" evidence="7">
    <location>
        <position position="109"/>
    </location>
    <ligand>
        <name>substrate</name>
    </ligand>
</feature>
<evidence type="ECO:0000313" key="13">
    <source>
        <dbReference type="Proteomes" id="UP000001747"/>
    </source>
</evidence>
<dbReference type="InterPro" id="IPR036291">
    <property type="entry name" value="NAD(P)-bd_dom_sf"/>
</dbReference>
<organism evidence="12 13">
    <name type="scientific">Saccharolobus islandicus (strain L.S.2.15 / Lassen #1)</name>
    <name type="common">Sulfolobus islandicus</name>
    <dbReference type="NCBI Taxonomy" id="429572"/>
    <lineage>
        <taxon>Archaea</taxon>
        <taxon>Thermoproteota</taxon>
        <taxon>Thermoprotei</taxon>
        <taxon>Sulfolobales</taxon>
        <taxon>Sulfolobaceae</taxon>
        <taxon>Saccharolobus</taxon>
    </lineage>
</organism>
<dbReference type="SUPFAM" id="SSF56327">
    <property type="entry name" value="LDH C-terminal domain-like"/>
    <property type="match status" value="1"/>
</dbReference>
<gene>
    <name evidence="12" type="ordered locus">LS215_2892</name>
</gene>
<dbReference type="PANTHER" id="PTHR43128">
    <property type="entry name" value="L-2-HYDROXYCARBOXYLATE DEHYDROGENASE (NAD(P)(+))"/>
    <property type="match status" value="1"/>
</dbReference>
<dbReference type="GO" id="GO:0004459">
    <property type="term" value="F:L-lactate dehydrogenase (NAD+) activity"/>
    <property type="evidence" value="ECO:0007669"/>
    <property type="project" value="TreeGrafter"/>
</dbReference>
<feature type="binding site" evidence="8">
    <location>
        <begin position="145"/>
        <end position="147"/>
    </location>
    <ligand>
        <name>NAD(+)</name>
        <dbReference type="ChEBI" id="CHEBI:57540"/>
    </ligand>
</feature>
<evidence type="ECO:0000256" key="3">
    <source>
        <dbReference type="ARBA" id="ARBA00022532"/>
    </source>
</evidence>
<evidence type="ECO:0000256" key="9">
    <source>
        <dbReference type="RuleBase" id="RU003369"/>
    </source>
</evidence>
<feature type="domain" description="Lactate/malate dehydrogenase N-terminal" evidence="10">
    <location>
        <begin position="29"/>
        <end position="161"/>
    </location>
</feature>
<dbReference type="PIRSF" id="PIRSF000102">
    <property type="entry name" value="Lac_mal_DH"/>
    <property type="match status" value="1"/>
</dbReference>